<proteinExistence type="predicted"/>
<organism evidence="1 2">
    <name type="scientific">Comamonas testosteroni</name>
    <name type="common">Pseudomonas testosteroni</name>
    <dbReference type="NCBI Taxonomy" id="285"/>
    <lineage>
        <taxon>Bacteria</taxon>
        <taxon>Pseudomonadati</taxon>
        <taxon>Pseudomonadota</taxon>
        <taxon>Betaproteobacteria</taxon>
        <taxon>Burkholderiales</taxon>
        <taxon>Comamonadaceae</taxon>
        <taxon>Comamonas</taxon>
    </lineage>
</organism>
<dbReference type="AlphaFoldDB" id="A0A8B4S3W3"/>
<evidence type="ECO:0000313" key="1">
    <source>
        <dbReference type="EMBL" id="SUY77218.1"/>
    </source>
</evidence>
<gene>
    <name evidence="1" type="ORF">NCTC10698_02113</name>
</gene>
<accession>A0A8B4S3W3</accession>
<keyword evidence="2" id="KW-1185">Reference proteome</keyword>
<dbReference type="EMBL" id="UFXL01000001">
    <property type="protein sequence ID" value="SUY77218.1"/>
    <property type="molecule type" value="Genomic_DNA"/>
</dbReference>
<sequence>MHITDMVMGTVTMMGSTGIRTVTSIMAIGQVVMAEDISTTAGVGMVDARPQTQKSHL</sequence>
<name>A0A8B4S3W3_COMTE</name>
<reference evidence="1 2" key="1">
    <citation type="submission" date="2018-06" db="EMBL/GenBank/DDBJ databases">
        <authorList>
            <consortium name="Pathogen Informatics"/>
            <person name="Doyle S."/>
        </authorList>
    </citation>
    <scope>NUCLEOTIDE SEQUENCE [LARGE SCALE GENOMIC DNA]</scope>
    <source>
        <strain evidence="1 2">NCTC10698</strain>
    </source>
</reference>
<dbReference type="Proteomes" id="UP000255070">
    <property type="component" value="Unassembled WGS sequence"/>
</dbReference>
<evidence type="ECO:0000313" key="2">
    <source>
        <dbReference type="Proteomes" id="UP000255070"/>
    </source>
</evidence>
<protein>
    <submittedName>
        <fullName evidence="1">Uncharacterized protein</fullName>
    </submittedName>
</protein>
<comment type="caution">
    <text evidence="1">The sequence shown here is derived from an EMBL/GenBank/DDBJ whole genome shotgun (WGS) entry which is preliminary data.</text>
</comment>